<reference evidence="2" key="1">
    <citation type="journal article" date="2023" name="bioRxiv">
        <title>Improved chromosome-level genome assembly for marigold (Tagetes erecta).</title>
        <authorList>
            <person name="Jiang F."/>
            <person name="Yuan L."/>
            <person name="Wang S."/>
            <person name="Wang H."/>
            <person name="Xu D."/>
            <person name="Wang A."/>
            <person name="Fan W."/>
        </authorList>
    </citation>
    <scope>NUCLEOTIDE SEQUENCE</scope>
    <source>
        <strain evidence="2">WSJ</strain>
        <tissue evidence="2">Leaf</tissue>
    </source>
</reference>
<dbReference type="GO" id="GO:0003676">
    <property type="term" value="F:nucleic acid binding"/>
    <property type="evidence" value="ECO:0007669"/>
    <property type="project" value="InterPro"/>
</dbReference>
<organism evidence="2 3">
    <name type="scientific">Tagetes erecta</name>
    <name type="common">African marigold</name>
    <dbReference type="NCBI Taxonomy" id="13708"/>
    <lineage>
        <taxon>Eukaryota</taxon>
        <taxon>Viridiplantae</taxon>
        <taxon>Streptophyta</taxon>
        <taxon>Embryophyta</taxon>
        <taxon>Tracheophyta</taxon>
        <taxon>Spermatophyta</taxon>
        <taxon>Magnoliopsida</taxon>
        <taxon>eudicotyledons</taxon>
        <taxon>Gunneridae</taxon>
        <taxon>Pentapetalae</taxon>
        <taxon>asterids</taxon>
        <taxon>campanulids</taxon>
        <taxon>Asterales</taxon>
        <taxon>Asteraceae</taxon>
        <taxon>Asteroideae</taxon>
        <taxon>Heliantheae alliance</taxon>
        <taxon>Tageteae</taxon>
        <taxon>Tagetes</taxon>
    </lineage>
</organism>
<sequence length="143" mass="16319">MIRDGVNESQFNQVLNIELEHIMSACNDSWEPKFMVIVAQKTHHTKFFQTNSDYNVPPGTIVDNKVCHPKYHDFYLCAQNGPIIGFSADQLQELVHSLSCVLRKRDKSIYSQSKYESEDVRSGADIDGIREEGSSCVANFIFR</sequence>
<keyword evidence="3" id="KW-1185">Reference proteome</keyword>
<evidence type="ECO:0000259" key="1">
    <source>
        <dbReference type="PROSITE" id="PS50822"/>
    </source>
</evidence>
<dbReference type="InterPro" id="IPR036397">
    <property type="entry name" value="RNaseH_sf"/>
</dbReference>
<proteinExistence type="predicted"/>
<dbReference type="EMBL" id="JAUHHV010000004">
    <property type="protein sequence ID" value="KAK1426062.1"/>
    <property type="molecule type" value="Genomic_DNA"/>
</dbReference>
<dbReference type="PANTHER" id="PTHR22891">
    <property type="entry name" value="EUKARYOTIC TRANSLATION INITIATION FACTOR 2C"/>
    <property type="match status" value="1"/>
</dbReference>
<feature type="domain" description="Piwi" evidence="1">
    <location>
        <begin position="1"/>
        <end position="99"/>
    </location>
</feature>
<protein>
    <recommendedName>
        <fullName evidence="1">Piwi domain-containing protein</fullName>
    </recommendedName>
</protein>
<dbReference type="InterPro" id="IPR012337">
    <property type="entry name" value="RNaseH-like_sf"/>
</dbReference>
<dbReference type="Gene3D" id="3.30.420.10">
    <property type="entry name" value="Ribonuclease H-like superfamily/Ribonuclease H"/>
    <property type="match status" value="1"/>
</dbReference>
<dbReference type="SUPFAM" id="SSF53098">
    <property type="entry name" value="Ribonuclease H-like"/>
    <property type="match status" value="1"/>
</dbReference>
<dbReference type="InterPro" id="IPR003165">
    <property type="entry name" value="Piwi"/>
</dbReference>
<dbReference type="Pfam" id="PF02171">
    <property type="entry name" value="Piwi"/>
    <property type="match status" value="1"/>
</dbReference>
<dbReference type="Proteomes" id="UP001229421">
    <property type="component" value="Unassembled WGS sequence"/>
</dbReference>
<evidence type="ECO:0000313" key="2">
    <source>
        <dbReference type="EMBL" id="KAK1426062.1"/>
    </source>
</evidence>
<dbReference type="AlphaFoldDB" id="A0AAD8NYX0"/>
<dbReference type="PROSITE" id="PS50822">
    <property type="entry name" value="PIWI"/>
    <property type="match status" value="1"/>
</dbReference>
<accession>A0AAD8NYX0</accession>
<comment type="caution">
    <text evidence="2">The sequence shown here is derived from an EMBL/GenBank/DDBJ whole genome shotgun (WGS) entry which is preliminary data.</text>
</comment>
<name>A0AAD8NYX0_TARER</name>
<gene>
    <name evidence="2" type="ORF">QVD17_14730</name>
</gene>
<evidence type="ECO:0000313" key="3">
    <source>
        <dbReference type="Proteomes" id="UP001229421"/>
    </source>
</evidence>